<dbReference type="GO" id="GO:0001650">
    <property type="term" value="C:fibrillar center"/>
    <property type="evidence" value="ECO:0007669"/>
    <property type="project" value="TreeGrafter"/>
</dbReference>
<evidence type="ECO:0000313" key="2">
    <source>
        <dbReference type="Proteomes" id="UP000238479"/>
    </source>
</evidence>
<accession>A0A2P6PP76</accession>
<dbReference type="PANTHER" id="PTHR15319">
    <property type="entry name" value="TATA BOX-BINDING PROTEIN ASSOCIATED FACTOR RNA POLYMERASE I SUBUNIT C"/>
    <property type="match status" value="1"/>
</dbReference>
<reference evidence="1 2" key="1">
    <citation type="journal article" date="2018" name="Nat. Genet.">
        <title>The Rosa genome provides new insights in the design of modern roses.</title>
        <authorList>
            <person name="Bendahmane M."/>
        </authorList>
    </citation>
    <scope>NUCLEOTIDE SEQUENCE [LARGE SCALE GENOMIC DNA]</scope>
    <source>
        <strain evidence="2">cv. Old Blush</strain>
    </source>
</reference>
<dbReference type="PANTHER" id="PTHR15319:SF1">
    <property type="entry name" value="TATA BOX-BINDING PROTEIN-ASSOCIATED FACTOR RNA POLYMERASE I SUBUNIT C"/>
    <property type="match status" value="1"/>
</dbReference>
<keyword evidence="2" id="KW-1185">Reference proteome</keyword>
<dbReference type="EMBL" id="PDCK01000044">
    <property type="protein sequence ID" value="PRQ23743.1"/>
    <property type="molecule type" value="Genomic_DNA"/>
</dbReference>
<dbReference type="Proteomes" id="UP000238479">
    <property type="component" value="Chromosome 6"/>
</dbReference>
<gene>
    <name evidence="1" type="ORF">RchiOBHm_Chr6g0264731</name>
</gene>
<proteinExistence type="predicted"/>
<dbReference type="Gramene" id="PRQ23743">
    <property type="protein sequence ID" value="PRQ23743"/>
    <property type="gene ID" value="RchiOBHm_Chr6g0264731"/>
</dbReference>
<protein>
    <submittedName>
        <fullName evidence="1">Uncharacterized protein</fullName>
    </submittedName>
</protein>
<dbReference type="GO" id="GO:0001164">
    <property type="term" value="F:RNA polymerase I core promoter sequence-specific DNA binding"/>
    <property type="evidence" value="ECO:0007669"/>
    <property type="project" value="TreeGrafter"/>
</dbReference>
<name>A0A2P6PP76_ROSCH</name>
<sequence>MRVASEMAFSNSDQEVLDDQVTSLANDGEEKWCDFQRSEPFFLYQPVAAKGSSTCRRQGKSLYKNDKFDTLISVVSEKKQTSNDISESVGPELFDDLCAVELTFDACPMKLESKELREYNILKRQFLEWQNRFDWYKDFPLSDLDYMSHCFFFFPSRIILPSDFLRFIIQDEQKNSPSGDVNNPGRVEGSLVQITGYIQRMFVAFQK</sequence>
<dbReference type="InterPro" id="IPR038801">
    <property type="entry name" value="TAF1C"/>
</dbReference>
<organism evidence="1 2">
    <name type="scientific">Rosa chinensis</name>
    <name type="common">China rose</name>
    <dbReference type="NCBI Taxonomy" id="74649"/>
    <lineage>
        <taxon>Eukaryota</taxon>
        <taxon>Viridiplantae</taxon>
        <taxon>Streptophyta</taxon>
        <taxon>Embryophyta</taxon>
        <taxon>Tracheophyta</taxon>
        <taxon>Spermatophyta</taxon>
        <taxon>Magnoliopsida</taxon>
        <taxon>eudicotyledons</taxon>
        <taxon>Gunneridae</taxon>
        <taxon>Pentapetalae</taxon>
        <taxon>rosids</taxon>
        <taxon>fabids</taxon>
        <taxon>Rosales</taxon>
        <taxon>Rosaceae</taxon>
        <taxon>Rosoideae</taxon>
        <taxon>Rosoideae incertae sedis</taxon>
        <taxon>Rosa</taxon>
    </lineage>
</organism>
<comment type="caution">
    <text evidence="1">The sequence shown here is derived from an EMBL/GenBank/DDBJ whole genome shotgun (WGS) entry which is preliminary data.</text>
</comment>
<dbReference type="AlphaFoldDB" id="A0A2P6PP76"/>
<evidence type="ECO:0000313" key="1">
    <source>
        <dbReference type="EMBL" id="PRQ23743.1"/>
    </source>
</evidence>